<reference evidence="7" key="2">
    <citation type="submission" date="2021-04" db="EMBL/GenBank/DDBJ databases">
        <authorList>
            <person name="Gilroy R."/>
        </authorList>
    </citation>
    <scope>NUCLEOTIDE SEQUENCE</scope>
    <source>
        <strain evidence="7">ChiSxjej3B15-1167</strain>
    </source>
</reference>
<gene>
    <name evidence="7" type="ORF">H9849_00660</name>
</gene>
<evidence type="ECO:0000256" key="1">
    <source>
        <dbReference type="ARBA" id="ARBA00001947"/>
    </source>
</evidence>
<keyword evidence="2" id="KW-0479">Metal-binding</keyword>
<dbReference type="Proteomes" id="UP000886805">
    <property type="component" value="Unassembled WGS sequence"/>
</dbReference>
<accession>A0A9D1X2B5</accession>
<comment type="caution">
    <text evidence="7">The sequence shown here is derived from an EMBL/GenBank/DDBJ whole genome shotgun (WGS) entry which is preliminary data.</text>
</comment>
<evidence type="ECO:0000256" key="3">
    <source>
        <dbReference type="ARBA" id="ARBA00022801"/>
    </source>
</evidence>
<dbReference type="PANTHER" id="PTHR46233:SF3">
    <property type="entry name" value="HYDROXYACYLGLUTATHIONE HYDROLASE GLOC"/>
    <property type="match status" value="1"/>
</dbReference>
<organism evidence="7 8">
    <name type="scientific">Candidatus Anaerobutyricum stercoripullorum</name>
    <dbReference type="NCBI Taxonomy" id="2838456"/>
    <lineage>
        <taxon>Bacteria</taxon>
        <taxon>Bacillati</taxon>
        <taxon>Bacillota</taxon>
        <taxon>Clostridia</taxon>
        <taxon>Lachnospirales</taxon>
        <taxon>Lachnospiraceae</taxon>
        <taxon>Anaerobutyricum</taxon>
    </lineage>
</organism>
<dbReference type="Pfam" id="PF00753">
    <property type="entry name" value="Lactamase_B"/>
    <property type="match status" value="1"/>
</dbReference>
<dbReference type="InterPro" id="IPR036866">
    <property type="entry name" value="RibonucZ/Hydroxyglut_hydro"/>
</dbReference>
<evidence type="ECO:0000256" key="5">
    <source>
        <dbReference type="SAM" id="MobiDB-lite"/>
    </source>
</evidence>
<dbReference type="InterPro" id="IPR001279">
    <property type="entry name" value="Metallo-B-lactamas"/>
</dbReference>
<name>A0A9D1X2B5_9FIRM</name>
<dbReference type="SMART" id="SM00849">
    <property type="entry name" value="Lactamase_B"/>
    <property type="match status" value="1"/>
</dbReference>
<dbReference type="InterPro" id="IPR051453">
    <property type="entry name" value="MBL_Glyoxalase_II"/>
</dbReference>
<dbReference type="SUPFAM" id="SSF56281">
    <property type="entry name" value="Metallo-hydrolase/oxidoreductase"/>
    <property type="match status" value="1"/>
</dbReference>
<protein>
    <submittedName>
        <fullName evidence="7">MBL fold metallo-hydrolase</fullName>
    </submittedName>
</protein>
<evidence type="ECO:0000313" key="7">
    <source>
        <dbReference type="EMBL" id="HIX71508.1"/>
    </source>
</evidence>
<evidence type="ECO:0000256" key="2">
    <source>
        <dbReference type="ARBA" id="ARBA00022723"/>
    </source>
</evidence>
<feature type="compositionally biased region" description="Basic and acidic residues" evidence="5">
    <location>
        <begin position="205"/>
        <end position="216"/>
    </location>
</feature>
<proteinExistence type="predicted"/>
<dbReference type="PANTHER" id="PTHR46233">
    <property type="entry name" value="HYDROXYACYLGLUTATHIONE HYDROLASE GLOC"/>
    <property type="match status" value="1"/>
</dbReference>
<evidence type="ECO:0000313" key="8">
    <source>
        <dbReference type="Proteomes" id="UP000886805"/>
    </source>
</evidence>
<dbReference type="GO" id="GO:0016787">
    <property type="term" value="F:hydrolase activity"/>
    <property type="evidence" value="ECO:0007669"/>
    <property type="project" value="UniProtKB-KW"/>
</dbReference>
<dbReference type="GO" id="GO:0046872">
    <property type="term" value="F:metal ion binding"/>
    <property type="evidence" value="ECO:0007669"/>
    <property type="project" value="UniProtKB-KW"/>
</dbReference>
<feature type="region of interest" description="Disordered" evidence="5">
    <location>
        <begin position="197"/>
        <end position="216"/>
    </location>
</feature>
<evidence type="ECO:0000256" key="4">
    <source>
        <dbReference type="ARBA" id="ARBA00022833"/>
    </source>
</evidence>
<reference evidence="7" key="1">
    <citation type="journal article" date="2021" name="PeerJ">
        <title>Extensive microbial diversity within the chicken gut microbiome revealed by metagenomics and culture.</title>
        <authorList>
            <person name="Gilroy R."/>
            <person name="Ravi A."/>
            <person name="Getino M."/>
            <person name="Pursley I."/>
            <person name="Horton D.L."/>
            <person name="Alikhan N.F."/>
            <person name="Baker D."/>
            <person name="Gharbi K."/>
            <person name="Hall N."/>
            <person name="Watson M."/>
            <person name="Adriaenssens E.M."/>
            <person name="Foster-Nyarko E."/>
            <person name="Jarju S."/>
            <person name="Secka A."/>
            <person name="Antonio M."/>
            <person name="Oren A."/>
            <person name="Chaudhuri R.R."/>
            <person name="La Ragione R."/>
            <person name="Hildebrand F."/>
            <person name="Pallen M.J."/>
        </authorList>
    </citation>
    <scope>NUCLEOTIDE SEQUENCE</scope>
    <source>
        <strain evidence="7">ChiSxjej3B15-1167</strain>
    </source>
</reference>
<dbReference type="CDD" id="cd06262">
    <property type="entry name" value="metallo-hydrolase-like_MBL-fold"/>
    <property type="match status" value="1"/>
</dbReference>
<evidence type="ECO:0000259" key="6">
    <source>
        <dbReference type="SMART" id="SM00849"/>
    </source>
</evidence>
<comment type="cofactor">
    <cofactor evidence="1">
        <name>Zn(2+)</name>
        <dbReference type="ChEBI" id="CHEBI:29105"/>
    </cofactor>
</comment>
<sequence length="216" mass="24008">MGELKIACAQLGPIDTNTYILMDDEIKEAIIIDPAGSPEELIHFLEDNGYTLDSVLLTHGHHDHIGGLEGLREHYDPWKLRVYAAKPEQEVLMVKDYNLSPMFGGPGYTTHANMMIEDKQIFEVTSKHRCQCLYTPGHTLGSCCYYFAEEGWLFSGDTLFAGSIGRTDFPTGDARTLLKSLNETVMSLPDPVVVFPGHGPSTTIGEERATNPFVER</sequence>
<keyword evidence="3" id="KW-0378">Hydrolase</keyword>
<dbReference type="EMBL" id="DXEQ01000015">
    <property type="protein sequence ID" value="HIX71508.1"/>
    <property type="molecule type" value="Genomic_DNA"/>
</dbReference>
<dbReference type="AlphaFoldDB" id="A0A9D1X2B5"/>
<keyword evidence="4" id="KW-0862">Zinc</keyword>
<feature type="domain" description="Metallo-beta-lactamase" evidence="6">
    <location>
        <begin position="15"/>
        <end position="198"/>
    </location>
</feature>
<dbReference type="Gene3D" id="3.60.15.10">
    <property type="entry name" value="Ribonuclease Z/Hydroxyacylglutathione hydrolase-like"/>
    <property type="match status" value="1"/>
</dbReference>